<feature type="compositionally biased region" description="Low complexity" evidence="12">
    <location>
        <begin position="47"/>
        <end position="68"/>
    </location>
</feature>
<keyword evidence="10" id="KW-0472">Membrane</keyword>
<evidence type="ECO:0000313" key="14">
    <source>
        <dbReference type="EMBL" id="RUS29549.1"/>
    </source>
</evidence>
<feature type="domain" description="RING-type" evidence="13">
    <location>
        <begin position="104"/>
        <end position="130"/>
    </location>
</feature>
<dbReference type="Pfam" id="PF00097">
    <property type="entry name" value="zf-C3HC4"/>
    <property type="match status" value="1"/>
</dbReference>
<comment type="caution">
    <text evidence="14">The sequence shown here is derived from an EMBL/GenBank/DDBJ whole genome shotgun (WGS) entry which is preliminary data.</text>
</comment>
<dbReference type="EC" id="2.3.2.27" evidence="4"/>
<comment type="catalytic activity">
    <reaction evidence="1">
        <text>S-ubiquitinyl-[E2 ubiquitin-conjugating enzyme]-L-cysteine + [acceptor protein]-L-lysine = [E2 ubiquitin-conjugating enzyme]-L-cysteine + N(6)-ubiquitinyl-[acceptor protein]-L-lysine.</text>
        <dbReference type="EC" id="2.3.2.27"/>
    </reaction>
</comment>
<dbReference type="EMBL" id="RBNJ01005046">
    <property type="protein sequence ID" value="RUS29549.1"/>
    <property type="molecule type" value="Genomic_DNA"/>
</dbReference>
<feature type="region of interest" description="Disordered" evidence="12">
    <location>
        <begin position="1"/>
        <end position="70"/>
    </location>
</feature>
<evidence type="ECO:0000256" key="11">
    <source>
        <dbReference type="PROSITE-ProRule" id="PRU00175"/>
    </source>
</evidence>
<keyword evidence="9" id="KW-0862">Zinc</keyword>
<keyword evidence="15" id="KW-1185">Reference proteome</keyword>
<dbReference type="Proteomes" id="UP000274822">
    <property type="component" value="Unassembled WGS sequence"/>
</dbReference>
<dbReference type="PROSITE" id="PS50089">
    <property type="entry name" value="ZF_RING_2"/>
    <property type="match status" value="1"/>
</dbReference>
<sequence>MDEENNEDSTPAFEIERKRAPFSFDATGLRQRRTSFTSESSSAAQPSTTSGKGQASGTTAGASAFSSGRDGKDDAGGVYECNIWSVFIHLSHFDTATNPVITLCGHLFCWPCLHQWLEQQAQNPLCPVCKAGCGKDKVIPVYGRGKEAKDPRLDTNIPNRPAGQRPAPLRDPNAPAHNNFFNTPFNARPFNSNFTVSAGFGLFPGLFGVQFVSVS</sequence>
<gene>
    <name evidence="14" type="ORF">BC938DRAFT_480527</name>
</gene>
<dbReference type="UniPathway" id="UPA00143"/>
<evidence type="ECO:0000256" key="10">
    <source>
        <dbReference type="ARBA" id="ARBA00023136"/>
    </source>
</evidence>
<comment type="subcellular location">
    <subcellularLocation>
        <location evidence="2">Endomembrane system</location>
    </subcellularLocation>
</comment>
<organism evidence="14 15">
    <name type="scientific">Jimgerdemannia flammicorona</name>
    <dbReference type="NCBI Taxonomy" id="994334"/>
    <lineage>
        <taxon>Eukaryota</taxon>
        <taxon>Fungi</taxon>
        <taxon>Fungi incertae sedis</taxon>
        <taxon>Mucoromycota</taxon>
        <taxon>Mucoromycotina</taxon>
        <taxon>Endogonomycetes</taxon>
        <taxon>Endogonales</taxon>
        <taxon>Endogonaceae</taxon>
        <taxon>Jimgerdemannia</taxon>
    </lineage>
</organism>
<dbReference type="SMART" id="SM00184">
    <property type="entry name" value="RING"/>
    <property type="match status" value="1"/>
</dbReference>
<evidence type="ECO:0000256" key="12">
    <source>
        <dbReference type="SAM" id="MobiDB-lite"/>
    </source>
</evidence>
<dbReference type="InterPro" id="IPR017907">
    <property type="entry name" value="Znf_RING_CS"/>
</dbReference>
<evidence type="ECO:0000256" key="5">
    <source>
        <dbReference type="ARBA" id="ARBA00022679"/>
    </source>
</evidence>
<dbReference type="PROSITE" id="PS00518">
    <property type="entry name" value="ZF_RING_1"/>
    <property type="match status" value="1"/>
</dbReference>
<keyword evidence="7 11" id="KW-0863">Zinc-finger</keyword>
<name>A0A433QIF9_9FUNG</name>
<keyword evidence="8" id="KW-0833">Ubl conjugation pathway</keyword>
<evidence type="ECO:0000256" key="3">
    <source>
        <dbReference type="ARBA" id="ARBA00004906"/>
    </source>
</evidence>
<evidence type="ECO:0000256" key="2">
    <source>
        <dbReference type="ARBA" id="ARBA00004308"/>
    </source>
</evidence>
<dbReference type="SUPFAM" id="SSF57850">
    <property type="entry name" value="RING/U-box"/>
    <property type="match status" value="1"/>
</dbReference>
<dbReference type="GO" id="GO:0006511">
    <property type="term" value="P:ubiquitin-dependent protein catabolic process"/>
    <property type="evidence" value="ECO:0007669"/>
    <property type="project" value="InterPro"/>
</dbReference>
<dbReference type="InterPro" id="IPR018957">
    <property type="entry name" value="Znf_C3HC4_RING-type"/>
</dbReference>
<feature type="region of interest" description="Disordered" evidence="12">
    <location>
        <begin position="149"/>
        <end position="173"/>
    </location>
</feature>
<dbReference type="AlphaFoldDB" id="A0A433QIF9"/>
<evidence type="ECO:0000256" key="8">
    <source>
        <dbReference type="ARBA" id="ARBA00022786"/>
    </source>
</evidence>
<evidence type="ECO:0000256" key="7">
    <source>
        <dbReference type="ARBA" id="ARBA00022771"/>
    </source>
</evidence>
<evidence type="ECO:0000256" key="9">
    <source>
        <dbReference type="ARBA" id="ARBA00022833"/>
    </source>
</evidence>
<dbReference type="GO" id="GO:0008270">
    <property type="term" value="F:zinc ion binding"/>
    <property type="evidence" value="ECO:0007669"/>
    <property type="project" value="UniProtKB-KW"/>
</dbReference>
<accession>A0A433QIF9</accession>
<proteinExistence type="predicted"/>
<evidence type="ECO:0000256" key="6">
    <source>
        <dbReference type="ARBA" id="ARBA00022723"/>
    </source>
</evidence>
<dbReference type="GO" id="GO:0005783">
    <property type="term" value="C:endoplasmic reticulum"/>
    <property type="evidence" value="ECO:0007669"/>
    <property type="project" value="InterPro"/>
</dbReference>
<dbReference type="GO" id="GO:0016567">
    <property type="term" value="P:protein ubiquitination"/>
    <property type="evidence" value="ECO:0007669"/>
    <property type="project" value="UniProtKB-UniPathway"/>
</dbReference>
<protein>
    <recommendedName>
        <fullName evidence="4">RING-type E3 ubiquitin transferase</fullName>
        <ecNumber evidence="4">2.3.2.27</ecNumber>
    </recommendedName>
</protein>
<evidence type="ECO:0000256" key="1">
    <source>
        <dbReference type="ARBA" id="ARBA00000900"/>
    </source>
</evidence>
<evidence type="ECO:0000259" key="13">
    <source>
        <dbReference type="PROSITE" id="PS50089"/>
    </source>
</evidence>
<evidence type="ECO:0000313" key="15">
    <source>
        <dbReference type="Proteomes" id="UP000274822"/>
    </source>
</evidence>
<feature type="compositionally biased region" description="Polar residues" evidence="12">
    <location>
        <begin position="34"/>
        <end position="46"/>
    </location>
</feature>
<keyword evidence="5" id="KW-0808">Transferase</keyword>
<dbReference type="Gene3D" id="3.30.40.10">
    <property type="entry name" value="Zinc/RING finger domain, C3HC4 (zinc finger)"/>
    <property type="match status" value="1"/>
</dbReference>
<dbReference type="InterPro" id="IPR001841">
    <property type="entry name" value="Znf_RING"/>
</dbReference>
<reference evidence="14 15" key="1">
    <citation type="journal article" date="2018" name="New Phytol.">
        <title>Phylogenomics of Endogonaceae and evolution of mycorrhizas within Mucoromycota.</title>
        <authorList>
            <person name="Chang Y."/>
            <person name="Desiro A."/>
            <person name="Na H."/>
            <person name="Sandor L."/>
            <person name="Lipzen A."/>
            <person name="Clum A."/>
            <person name="Barry K."/>
            <person name="Grigoriev I.V."/>
            <person name="Martin F.M."/>
            <person name="Stajich J.E."/>
            <person name="Smith M.E."/>
            <person name="Bonito G."/>
            <person name="Spatafora J.W."/>
        </authorList>
    </citation>
    <scope>NUCLEOTIDE SEQUENCE [LARGE SCALE GENOMIC DNA]</scope>
    <source>
        <strain evidence="14 15">AD002</strain>
    </source>
</reference>
<comment type="pathway">
    <text evidence="3">Protein modification; protein ubiquitination.</text>
</comment>
<dbReference type="PANTHER" id="PTHR12313">
    <property type="entry name" value="E3 UBIQUITIN-PROTEIN LIGASE RNF5-RELATED"/>
    <property type="match status" value="1"/>
</dbReference>
<keyword evidence="6" id="KW-0479">Metal-binding</keyword>
<dbReference type="GO" id="GO:0061630">
    <property type="term" value="F:ubiquitin protein ligase activity"/>
    <property type="evidence" value="ECO:0007669"/>
    <property type="project" value="UniProtKB-EC"/>
</dbReference>
<dbReference type="InterPro" id="IPR013083">
    <property type="entry name" value="Znf_RING/FYVE/PHD"/>
</dbReference>
<evidence type="ECO:0000256" key="4">
    <source>
        <dbReference type="ARBA" id="ARBA00012483"/>
    </source>
</evidence>
<dbReference type="InterPro" id="IPR045103">
    <property type="entry name" value="RNF5/RNF185-like"/>
</dbReference>